<gene>
    <name evidence="1" type="ORF">OPT61_g7171</name>
</gene>
<sequence>MAPALVQAAALALRASAAICPASPTCPQDDKCVFSANGVSLEVNCATDYYGGDMQLARTPTLAGCLKSCTSTNECVAVSYVSGNCYFKSTLNSAQANNGVIGAQEVTRETNPAGPQPTQQACPTTYSCPDNDGCTFTGADARTFRLSCNVDFYGGDLTSLYAASLASCNQACSDNAQCIAASFVGGNGGGQCYLKEKNNGRTINYNVDGISLVAQVTPSPSATSSAVTSSDVSSASVSTPTPEPVTSSTASDPSSPSSSVATVVPSQTEVDPIPTSVAEPVPSTISLDPLPTPTITPPIQLIKNPSFELGDGPDPTDWTVERLYIIDADASGRFPVNPRTGEYAIRGRGQAGGGFDVYLTQTVTLVPGASYNLEVFARQTTAGFCSISLYLGDRTLLEFARPGTSYTPISTSFDVPMGNALQELLYVDGACSLPRGVDPAMYDLFIDDVSMTLVV</sequence>
<dbReference type="EMBL" id="JAPHNI010000566">
    <property type="protein sequence ID" value="KAJ8109829.1"/>
    <property type="molecule type" value="Genomic_DNA"/>
</dbReference>
<name>A0ACC2I4D7_9PLEO</name>
<dbReference type="Proteomes" id="UP001153331">
    <property type="component" value="Unassembled WGS sequence"/>
</dbReference>
<accession>A0ACC2I4D7</accession>
<comment type="caution">
    <text evidence="1">The sequence shown here is derived from an EMBL/GenBank/DDBJ whole genome shotgun (WGS) entry which is preliminary data.</text>
</comment>
<keyword evidence="2" id="KW-1185">Reference proteome</keyword>
<proteinExistence type="predicted"/>
<organism evidence="1 2">
    <name type="scientific">Boeremia exigua</name>
    <dbReference type="NCBI Taxonomy" id="749465"/>
    <lineage>
        <taxon>Eukaryota</taxon>
        <taxon>Fungi</taxon>
        <taxon>Dikarya</taxon>
        <taxon>Ascomycota</taxon>
        <taxon>Pezizomycotina</taxon>
        <taxon>Dothideomycetes</taxon>
        <taxon>Pleosporomycetidae</taxon>
        <taxon>Pleosporales</taxon>
        <taxon>Pleosporineae</taxon>
        <taxon>Didymellaceae</taxon>
        <taxon>Boeremia</taxon>
    </lineage>
</organism>
<evidence type="ECO:0000313" key="1">
    <source>
        <dbReference type="EMBL" id="KAJ8109829.1"/>
    </source>
</evidence>
<evidence type="ECO:0000313" key="2">
    <source>
        <dbReference type="Proteomes" id="UP001153331"/>
    </source>
</evidence>
<reference evidence="1" key="1">
    <citation type="submission" date="2022-11" db="EMBL/GenBank/DDBJ databases">
        <title>Genome Sequence of Boeremia exigua.</title>
        <authorList>
            <person name="Buettner E."/>
        </authorList>
    </citation>
    <scope>NUCLEOTIDE SEQUENCE</scope>
    <source>
        <strain evidence="1">CU02</strain>
    </source>
</reference>
<protein>
    <submittedName>
        <fullName evidence="1">Uncharacterized protein</fullName>
    </submittedName>
</protein>